<sequence length="102" mass="11654">MCHCFNAVRVGLLHVGQVQRAGSCFALSSFSSHSIVYNLMLRDAKCRLYSGCALATQNYRKPGFDASYFVFQSPECQEHPRWVCVGYQYTWINSCIKFVLLK</sequence>
<organism evidence="1 2">
    <name type="scientific">Meganyctiphanes norvegica</name>
    <name type="common">Northern krill</name>
    <name type="synonym">Thysanopoda norvegica</name>
    <dbReference type="NCBI Taxonomy" id="48144"/>
    <lineage>
        <taxon>Eukaryota</taxon>
        <taxon>Metazoa</taxon>
        <taxon>Ecdysozoa</taxon>
        <taxon>Arthropoda</taxon>
        <taxon>Crustacea</taxon>
        <taxon>Multicrustacea</taxon>
        <taxon>Malacostraca</taxon>
        <taxon>Eumalacostraca</taxon>
        <taxon>Eucarida</taxon>
        <taxon>Euphausiacea</taxon>
        <taxon>Euphausiidae</taxon>
        <taxon>Meganyctiphanes</taxon>
    </lineage>
</organism>
<reference evidence="1 2" key="1">
    <citation type="submission" date="2024-05" db="EMBL/GenBank/DDBJ databases">
        <authorList>
            <person name="Wallberg A."/>
        </authorList>
    </citation>
    <scope>NUCLEOTIDE SEQUENCE [LARGE SCALE GENOMIC DNA]</scope>
</reference>
<accession>A0AAV2SCE9</accession>
<evidence type="ECO:0000313" key="1">
    <source>
        <dbReference type="EMBL" id="CAL4177533.1"/>
    </source>
</evidence>
<evidence type="ECO:0008006" key="3">
    <source>
        <dbReference type="Google" id="ProtNLM"/>
    </source>
</evidence>
<name>A0AAV2SCE9_MEGNR</name>
<gene>
    <name evidence="1" type="ORF">MNOR_LOCUS34917</name>
</gene>
<proteinExistence type="predicted"/>
<comment type="caution">
    <text evidence="1">The sequence shown here is derived from an EMBL/GenBank/DDBJ whole genome shotgun (WGS) entry which is preliminary data.</text>
</comment>
<dbReference type="EMBL" id="CAXKWB010055739">
    <property type="protein sequence ID" value="CAL4177533.1"/>
    <property type="molecule type" value="Genomic_DNA"/>
</dbReference>
<dbReference type="Proteomes" id="UP001497623">
    <property type="component" value="Unassembled WGS sequence"/>
</dbReference>
<evidence type="ECO:0000313" key="2">
    <source>
        <dbReference type="Proteomes" id="UP001497623"/>
    </source>
</evidence>
<keyword evidence="2" id="KW-1185">Reference proteome</keyword>
<protein>
    <recommendedName>
        <fullName evidence="3">Secreted protein</fullName>
    </recommendedName>
</protein>
<dbReference type="AlphaFoldDB" id="A0AAV2SCE9"/>